<evidence type="ECO:0000313" key="3">
    <source>
        <dbReference type="Proteomes" id="UP000178943"/>
    </source>
</evidence>
<dbReference type="SUPFAM" id="SSF55447">
    <property type="entry name" value="CO dehydrogenase flavoprotein C-terminal domain-like"/>
    <property type="match status" value="1"/>
</dbReference>
<dbReference type="Pfam" id="PF00941">
    <property type="entry name" value="FAD_binding_5"/>
    <property type="match status" value="1"/>
</dbReference>
<feature type="domain" description="FAD-binding PCMH-type" evidence="1">
    <location>
        <begin position="1"/>
        <end position="177"/>
    </location>
</feature>
<dbReference type="GO" id="GO:0071949">
    <property type="term" value="F:FAD binding"/>
    <property type="evidence" value="ECO:0007669"/>
    <property type="project" value="InterPro"/>
</dbReference>
<dbReference type="Gene3D" id="3.30.43.10">
    <property type="entry name" value="Uridine Diphospho-n-acetylenolpyruvylglucosamine Reductase, domain 2"/>
    <property type="match status" value="1"/>
</dbReference>
<dbReference type="Proteomes" id="UP000178943">
    <property type="component" value="Unassembled WGS sequence"/>
</dbReference>
<dbReference type="Gene3D" id="3.30.465.10">
    <property type="match status" value="1"/>
</dbReference>
<dbReference type="InterPro" id="IPR036683">
    <property type="entry name" value="CO_DH_flav_C_dom_sf"/>
</dbReference>
<dbReference type="AlphaFoldDB" id="A0A1F5V5W6"/>
<dbReference type="InterPro" id="IPR005107">
    <property type="entry name" value="CO_DH_flav_C"/>
</dbReference>
<dbReference type="SMART" id="SM01092">
    <property type="entry name" value="CO_deh_flav_C"/>
    <property type="match status" value="1"/>
</dbReference>
<dbReference type="InterPro" id="IPR051312">
    <property type="entry name" value="Diverse_Substr_Oxidored"/>
</dbReference>
<dbReference type="InterPro" id="IPR016167">
    <property type="entry name" value="FAD-bd_PCMH_sub1"/>
</dbReference>
<evidence type="ECO:0000259" key="1">
    <source>
        <dbReference type="PROSITE" id="PS51387"/>
    </source>
</evidence>
<sequence>MKIPEIIIHETESLLQASQLSRQFGQDGKLLAGGTDVVVDLKQNRYYVQHLISINNFHALKKIDDINGTLKIGALVTSRELENSACVRKKCIALSEAAASMASPPIRNTATIGGNIAGGIPSADLPPSLISAEAVLHIYNDGHERQIPLKDFFVFVRETKLEAGDIITFIEIPPLPERTGIAYQKFGLREANACTVAGVAARITLENNRIITSIITLGAVAPTPLIAIKASQHLQDKCPDDEIIKEASKIAAEEARPIDDIRGTIDHRRQIVQTLTKRALHLAIKRANETG</sequence>
<dbReference type="PANTHER" id="PTHR42659">
    <property type="entry name" value="XANTHINE DEHYDROGENASE SUBUNIT C-RELATED"/>
    <property type="match status" value="1"/>
</dbReference>
<comment type="caution">
    <text evidence="2">The sequence shown here is derived from an EMBL/GenBank/DDBJ whole genome shotgun (WGS) entry which is preliminary data.</text>
</comment>
<dbReference type="Pfam" id="PF03450">
    <property type="entry name" value="CO_deh_flav_C"/>
    <property type="match status" value="1"/>
</dbReference>
<proteinExistence type="predicted"/>
<dbReference type="InterPro" id="IPR002346">
    <property type="entry name" value="Mopterin_DH_FAD-bd"/>
</dbReference>
<evidence type="ECO:0000313" key="2">
    <source>
        <dbReference type="EMBL" id="OGF58812.1"/>
    </source>
</evidence>
<dbReference type="GO" id="GO:0016491">
    <property type="term" value="F:oxidoreductase activity"/>
    <property type="evidence" value="ECO:0007669"/>
    <property type="project" value="InterPro"/>
</dbReference>
<gene>
    <name evidence="2" type="ORF">A2Y62_10015</name>
</gene>
<dbReference type="InterPro" id="IPR016169">
    <property type="entry name" value="FAD-bd_PCMH_sub2"/>
</dbReference>
<dbReference type="PROSITE" id="PS51387">
    <property type="entry name" value="FAD_PCMH"/>
    <property type="match status" value="1"/>
</dbReference>
<dbReference type="PANTHER" id="PTHR42659:SF9">
    <property type="entry name" value="XANTHINE DEHYDROGENASE FAD-BINDING SUBUNIT XDHB-RELATED"/>
    <property type="match status" value="1"/>
</dbReference>
<dbReference type="EMBL" id="MFGW01000232">
    <property type="protein sequence ID" value="OGF58812.1"/>
    <property type="molecule type" value="Genomic_DNA"/>
</dbReference>
<accession>A0A1F5V5W6</accession>
<reference evidence="2 3" key="1">
    <citation type="journal article" date="2016" name="Nat. Commun.">
        <title>Thousands of microbial genomes shed light on interconnected biogeochemical processes in an aquifer system.</title>
        <authorList>
            <person name="Anantharaman K."/>
            <person name="Brown C.T."/>
            <person name="Hug L.A."/>
            <person name="Sharon I."/>
            <person name="Castelle C.J."/>
            <person name="Probst A.J."/>
            <person name="Thomas B.C."/>
            <person name="Singh A."/>
            <person name="Wilkins M.J."/>
            <person name="Karaoz U."/>
            <person name="Brodie E.L."/>
            <person name="Williams K.H."/>
            <person name="Hubbard S.S."/>
            <person name="Banfield J.F."/>
        </authorList>
    </citation>
    <scope>NUCLEOTIDE SEQUENCE [LARGE SCALE GENOMIC DNA]</scope>
</reference>
<dbReference type="SUPFAM" id="SSF56176">
    <property type="entry name" value="FAD-binding/transporter-associated domain-like"/>
    <property type="match status" value="1"/>
</dbReference>
<dbReference type="InterPro" id="IPR016166">
    <property type="entry name" value="FAD-bd_PCMH"/>
</dbReference>
<dbReference type="InterPro" id="IPR036318">
    <property type="entry name" value="FAD-bd_PCMH-like_sf"/>
</dbReference>
<organism evidence="2 3">
    <name type="scientific">Candidatus Fischerbacteria bacterium RBG_13_37_8</name>
    <dbReference type="NCBI Taxonomy" id="1817863"/>
    <lineage>
        <taxon>Bacteria</taxon>
        <taxon>Candidatus Fischeribacteriota</taxon>
    </lineage>
</organism>
<name>A0A1F5V5W6_9BACT</name>
<protein>
    <recommendedName>
        <fullName evidence="1">FAD-binding PCMH-type domain-containing protein</fullName>
    </recommendedName>
</protein>
<dbReference type="Gene3D" id="3.30.390.50">
    <property type="entry name" value="CO dehydrogenase flavoprotein, C-terminal domain"/>
    <property type="match status" value="1"/>
</dbReference>
<dbReference type="STRING" id="1817863.A2Y62_10015"/>